<protein>
    <submittedName>
        <fullName evidence="2">Uncharacterized protein</fullName>
    </submittedName>
</protein>
<accession>A0A4P6XQI7</accession>
<evidence type="ECO:0000256" key="1">
    <source>
        <dbReference type="SAM" id="SignalP"/>
    </source>
</evidence>
<proteinExistence type="predicted"/>
<keyword evidence="3" id="KW-1185">Reference proteome</keyword>
<dbReference type="Proteomes" id="UP000292447">
    <property type="component" value="Chromosome III"/>
</dbReference>
<gene>
    <name evidence="2" type="ORF">METSCH_C05370</name>
</gene>
<reference evidence="3" key="1">
    <citation type="submission" date="2019-03" db="EMBL/GenBank/DDBJ databases">
        <title>Snf2 controls pulcherriminic acid biosynthesis and connects pigmentation and antifungal activity of the yeast Metschnikowia pulcherrima.</title>
        <authorList>
            <person name="Gore-Lloyd D."/>
            <person name="Sumann I."/>
            <person name="Brachmann A.O."/>
            <person name="Schneeberger K."/>
            <person name="Ortiz-Merino R.A."/>
            <person name="Moreno-Beltran M."/>
            <person name="Schlaefli M."/>
            <person name="Kirner P."/>
            <person name="Santos Kron A."/>
            <person name="Wolfe K.H."/>
            <person name="Piel J."/>
            <person name="Ahrens C.H."/>
            <person name="Henk D."/>
            <person name="Freimoser F.M."/>
        </authorList>
    </citation>
    <scope>NUCLEOTIDE SEQUENCE [LARGE SCALE GENOMIC DNA]</scope>
    <source>
        <strain evidence="3">APC 1.2</strain>
    </source>
</reference>
<feature type="signal peptide" evidence="1">
    <location>
        <begin position="1"/>
        <end position="18"/>
    </location>
</feature>
<evidence type="ECO:0000313" key="2">
    <source>
        <dbReference type="EMBL" id="QBM88566.1"/>
    </source>
</evidence>
<dbReference type="AlphaFoldDB" id="A0A4P6XQI7"/>
<evidence type="ECO:0000313" key="3">
    <source>
        <dbReference type="Proteomes" id="UP000292447"/>
    </source>
</evidence>
<name>A0A4P6XQI7_9ASCO</name>
<dbReference type="EMBL" id="CP034458">
    <property type="protein sequence ID" value="QBM88566.1"/>
    <property type="molecule type" value="Genomic_DNA"/>
</dbReference>
<feature type="chain" id="PRO_5020726756" evidence="1">
    <location>
        <begin position="19"/>
        <end position="182"/>
    </location>
</feature>
<sequence length="182" mass="20741">MHLSRLTTLCIVLTLVHTQEFGKSYQGLETLSVLPQLQDLTNQEICDALCHAPTDTAFYYFYEADMLVLRQVLRGLRIQRRCLVKLLRMKQDPCARGKEKFALLTEAFAQLSHAFQGVDAEFLIKFNAVARAYGLKSPVDMKHQIVALSRDVTTLGKQWRRQCREELIASAKAPEITIVLDD</sequence>
<organism evidence="2 3">
    <name type="scientific">Metschnikowia aff. pulcherrima</name>
    <dbReference type="NCBI Taxonomy" id="2163413"/>
    <lineage>
        <taxon>Eukaryota</taxon>
        <taxon>Fungi</taxon>
        <taxon>Dikarya</taxon>
        <taxon>Ascomycota</taxon>
        <taxon>Saccharomycotina</taxon>
        <taxon>Pichiomycetes</taxon>
        <taxon>Metschnikowiaceae</taxon>
        <taxon>Metschnikowia</taxon>
    </lineage>
</organism>
<keyword evidence="1" id="KW-0732">Signal</keyword>